<evidence type="ECO:0000313" key="2">
    <source>
        <dbReference type="EMBL" id="KAG5632494.1"/>
    </source>
</evidence>
<gene>
    <name evidence="2" type="ORF">H5410_004211</name>
</gene>
<keyword evidence="1" id="KW-0812">Transmembrane</keyword>
<evidence type="ECO:0000256" key="1">
    <source>
        <dbReference type="SAM" id="Phobius"/>
    </source>
</evidence>
<comment type="caution">
    <text evidence="2">The sequence shown here is derived from an EMBL/GenBank/DDBJ whole genome shotgun (WGS) entry which is preliminary data.</text>
</comment>
<evidence type="ECO:0000313" key="3">
    <source>
        <dbReference type="Proteomes" id="UP000824120"/>
    </source>
</evidence>
<proteinExistence type="predicted"/>
<organism evidence="2 3">
    <name type="scientific">Solanum commersonii</name>
    <name type="common">Commerson's wild potato</name>
    <name type="synonym">Commerson's nightshade</name>
    <dbReference type="NCBI Taxonomy" id="4109"/>
    <lineage>
        <taxon>Eukaryota</taxon>
        <taxon>Viridiplantae</taxon>
        <taxon>Streptophyta</taxon>
        <taxon>Embryophyta</taxon>
        <taxon>Tracheophyta</taxon>
        <taxon>Spermatophyta</taxon>
        <taxon>Magnoliopsida</taxon>
        <taxon>eudicotyledons</taxon>
        <taxon>Gunneridae</taxon>
        <taxon>Pentapetalae</taxon>
        <taxon>asterids</taxon>
        <taxon>lamiids</taxon>
        <taxon>Solanales</taxon>
        <taxon>Solanaceae</taxon>
        <taxon>Solanoideae</taxon>
        <taxon>Solaneae</taxon>
        <taxon>Solanum</taxon>
    </lineage>
</organism>
<feature type="transmembrane region" description="Helical" evidence="1">
    <location>
        <begin position="12"/>
        <end position="33"/>
    </location>
</feature>
<dbReference type="AlphaFoldDB" id="A0A9J6B710"/>
<protein>
    <submittedName>
        <fullName evidence="2">Uncharacterized protein</fullName>
    </submittedName>
</protein>
<reference evidence="2 3" key="1">
    <citation type="submission" date="2020-09" db="EMBL/GenBank/DDBJ databases">
        <title>De no assembly of potato wild relative species, Solanum commersonii.</title>
        <authorList>
            <person name="Cho K."/>
        </authorList>
    </citation>
    <scope>NUCLEOTIDE SEQUENCE [LARGE SCALE GENOMIC DNA]</scope>
    <source>
        <strain evidence="2">LZ3.2</strain>
        <tissue evidence="2">Leaf</tissue>
    </source>
</reference>
<accession>A0A9J6B710</accession>
<keyword evidence="1" id="KW-0472">Membrane</keyword>
<dbReference type="EMBL" id="JACXVP010000001">
    <property type="protein sequence ID" value="KAG5632494.1"/>
    <property type="molecule type" value="Genomic_DNA"/>
</dbReference>
<sequence length="101" mass="12504">MHYLTPTWHKFFLTYHSVSLVIFEAVPIVKLSLRNERWTSLFYVYWNVHLQFLELGFQVKKQTGWSYDYKQTLWKHLQKWLKKYYGGIKFLRCQMNLNPPR</sequence>
<keyword evidence="1" id="KW-1133">Transmembrane helix</keyword>
<name>A0A9J6B710_SOLCO</name>
<keyword evidence="3" id="KW-1185">Reference proteome</keyword>
<dbReference type="Proteomes" id="UP000824120">
    <property type="component" value="Chromosome 1"/>
</dbReference>